<feature type="transmembrane region" description="Helical" evidence="1">
    <location>
        <begin position="341"/>
        <end position="360"/>
    </location>
</feature>
<dbReference type="PANTHER" id="PTHR31061:SF24">
    <property type="entry name" value="LD22376P"/>
    <property type="match status" value="1"/>
</dbReference>
<feature type="transmembrane region" description="Helical" evidence="1">
    <location>
        <begin position="251"/>
        <end position="275"/>
    </location>
</feature>
<feature type="transmembrane region" description="Helical" evidence="1">
    <location>
        <begin position="5"/>
        <end position="22"/>
    </location>
</feature>
<feature type="transmembrane region" description="Helical" evidence="1">
    <location>
        <begin position="42"/>
        <end position="60"/>
    </location>
</feature>
<dbReference type="InterPro" id="IPR012429">
    <property type="entry name" value="HGSNAT_cat"/>
</dbReference>
<evidence type="ECO:0000259" key="2">
    <source>
        <dbReference type="Pfam" id="PF07786"/>
    </source>
</evidence>
<accession>A0A437PXR8</accession>
<dbReference type="PANTHER" id="PTHR31061">
    <property type="entry name" value="LD22376P"/>
    <property type="match status" value="1"/>
</dbReference>
<keyword evidence="1" id="KW-0472">Membrane</keyword>
<keyword evidence="1" id="KW-1133">Transmembrane helix</keyword>
<feature type="transmembrane region" description="Helical" evidence="1">
    <location>
        <begin position="225"/>
        <end position="245"/>
    </location>
</feature>
<dbReference type="OrthoDB" id="9788724at2"/>
<comment type="caution">
    <text evidence="3">The sequence shown here is derived from an EMBL/GenBank/DDBJ whole genome shotgun (WGS) entry which is preliminary data.</text>
</comment>
<dbReference type="Pfam" id="PF07786">
    <property type="entry name" value="HGSNAT_cat"/>
    <property type="match status" value="1"/>
</dbReference>
<dbReference type="EMBL" id="SACY01000001">
    <property type="protein sequence ID" value="RVU27033.1"/>
    <property type="molecule type" value="Genomic_DNA"/>
</dbReference>
<feature type="domain" description="Heparan-alpha-glucosaminide N-acetyltransferase catalytic" evidence="2">
    <location>
        <begin position="4"/>
        <end position="149"/>
    </location>
</feature>
<dbReference type="Proteomes" id="UP000282832">
    <property type="component" value="Unassembled WGS sequence"/>
</dbReference>
<feature type="transmembrane region" description="Helical" evidence="1">
    <location>
        <begin position="193"/>
        <end position="213"/>
    </location>
</feature>
<evidence type="ECO:0000256" key="1">
    <source>
        <dbReference type="SAM" id="Phobius"/>
    </source>
</evidence>
<dbReference type="AlphaFoldDB" id="A0A437PXR8"/>
<dbReference type="RefSeq" id="WP_127802584.1">
    <property type="nucleotide sequence ID" value="NZ_SACY01000001.1"/>
</dbReference>
<name>A0A437PXR8_9BACT</name>
<keyword evidence="4" id="KW-1185">Reference proteome</keyword>
<feature type="transmembrane region" description="Helical" evidence="1">
    <location>
        <begin position="295"/>
        <end position="313"/>
    </location>
</feature>
<evidence type="ECO:0000313" key="3">
    <source>
        <dbReference type="EMBL" id="RVU27033.1"/>
    </source>
</evidence>
<evidence type="ECO:0000313" key="4">
    <source>
        <dbReference type="Proteomes" id="UP000282832"/>
    </source>
</evidence>
<organism evidence="3 4">
    <name type="scientific">Sandaracinomonas limnophila</name>
    <dbReference type="NCBI Taxonomy" id="1862386"/>
    <lineage>
        <taxon>Bacteria</taxon>
        <taxon>Pseudomonadati</taxon>
        <taxon>Bacteroidota</taxon>
        <taxon>Cytophagia</taxon>
        <taxon>Cytophagales</taxon>
        <taxon>Flectobacillaceae</taxon>
        <taxon>Sandaracinomonas</taxon>
    </lineage>
</organism>
<proteinExistence type="predicted"/>
<sequence>MKNRILSLDIFRGLTIFGMILVNNNGNGEYSYAPLLHAKWHGFTPTDLVFPSFLFIVGVAIRQAFKNFDFQLTPSLRNKIIKRTLLIFLVNYIIFYFPFTNFDIHKLRYLNVLPRIALSYCFVSFLILKTPSKYLTYINVGILVVYWFILWMFGDPGVPYELATNAIGKLDIFLFGPDHLYHGNGIPFDPEGLLSTLPALSTCLFGYQVALFLDEKKDKKEDVLLNLWIWGILLIMLALAWNSVFPINKKIWSSSFVLLCAGLDMLLLGTIYHLVDVKGKTLWNEFFLVFGKNAILAYAFSEVLAIQMGHFMLPSGDSEINSSDWLYWHVFEPLFGKYNGSLAYAISFVLVCWSFCWVFYKRKVFLKL</sequence>
<feature type="transmembrane region" description="Helical" evidence="1">
    <location>
        <begin position="80"/>
        <end position="97"/>
    </location>
</feature>
<gene>
    <name evidence="3" type="ORF">EOJ36_03285</name>
</gene>
<feature type="transmembrane region" description="Helical" evidence="1">
    <location>
        <begin position="135"/>
        <end position="154"/>
    </location>
</feature>
<reference evidence="3 4" key="1">
    <citation type="submission" date="2019-01" db="EMBL/GenBank/DDBJ databases">
        <authorList>
            <person name="Chen W.-M."/>
        </authorList>
    </citation>
    <scope>NUCLEOTIDE SEQUENCE [LARGE SCALE GENOMIC DNA]</scope>
    <source>
        <strain evidence="3 4">FSY-15</strain>
    </source>
</reference>
<feature type="transmembrane region" description="Helical" evidence="1">
    <location>
        <begin position="109"/>
        <end position="128"/>
    </location>
</feature>
<keyword evidence="1" id="KW-0812">Transmembrane</keyword>
<protein>
    <submittedName>
        <fullName evidence="3">DUF1624 domain-containing protein</fullName>
    </submittedName>
</protein>